<accession>A0AAD7XKD7</accession>
<reference evidence="15" key="1">
    <citation type="submission" date="2023-01" db="EMBL/GenBank/DDBJ databases">
        <title>Metagenome sequencing of chrysophaentin producing Chrysophaeum taylorii.</title>
        <authorList>
            <person name="Davison J."/>
            <person name="Bewley C."/>
        </authorList>
    </citation>
    <scope>NUCLEOTIDE SEQUENCE</scope>
    <source>
        <strain evidence="15">NIES-1699</strain>
    </source>
</reference>
<dbReference type="GO" id="GO:0000049">
    <property type="term" value="F:tRNA binding"/>
    <property type="evidence" value="ECO:0007669"/>
    <property type="project" value="InterPro"/>
</dbReference>
<dbReference type="GO" id="GO:0006432">
    <property type="term" value="P:phenylalanyl-tRNA aminoacylation"/>
    <property type="evidence" value="ECO:0007669"/>
    <property type="project" value="InterPro"/>
</dbReference>
<dbReference type="PANTHER" id="PTHR11538:SF40">
    <property type="entry name" value="PHENYLALANINE--TRNA LIGASE ALPHA SUBUNIT"/>
    <property type="match status" value="1"/>
</dbReference>
<name>A0AAD7XKD7_9STRA</name>
<dbReference type="Gene3D" id="1.10.10.2320">
    <property type="match status" value="1"/>
</dbReference>
<evidence type="ECO:0000256" key="11">
    <source>
        <dbReference type="ARBA" id="ARBA00022917"/>
    </source>
</evidence>
<keyword evidence="6" id="KW-0436">Ligase</keyword>
<evidence type="ECO:0000256" key="2">
    <source>
        <dbReference type="ARBA" id="ARBA00004496"/>
    </source>
</evidence>
<dbReference type="NCBIfam" id="TIGR00468">
    <property type="entry name" value="pheS"/>
    <property type="match status" value="1"/>
</dbReference>
<protein>
    <recommendedName>
        <fullName evidence="4">phenylalanine--tRNA ligase</fullName>
        <ecNumber evidence="4">6.1.1.20</ecNumber>
    </recommendedName>
    <alternativeName>
        <fullName evidence="13">Phenylalanyl-tRNA synthetase alpha subunit</fullName>
    </alternativeName>
</protein>
<keyword evidence="10" id="KW-0460">Magnesium</keyword>
<dbReference type="FunFam" id="3.30.930.10:FF:000178">
    <property type="entry name" value="Phenylalanyl-tRNA synthetase subunit alpha"/>
    <property type="match status" value="1"/>
</dbReference>
<evidence type="ECO:0000313" key="16">
    <source>
        <dbReference type="Proteomes" id="UP001230188"/>
    </source>
</evidence>
<feature type="domain" description="Aminoacyl-transfer RNA synthetases class-II family profile" evidence="14">
    <location>
        <begin position="203"/>
        <end position="465"/>
    </location>
</feature>
<dbReference type="CDD" id="cd00496">
    <property type="entry name" value="PheRS_alpha_core"/>
    <property type="match status" value="1"/>
</dbReference>
<evidence type="ECO:0000256" key="5">
    <source>
        <dbReference type="ARBA" id="ARBA00022490"/>
    </source>
</evidence>
<dbReference type="Gene3D" id="3.30.1370.240">
    <property type="match status" value="1"/>
</dbReference>
<dbReference type="InterPro" id="IPR040725">
    <property type="entry name" value="PheRS_DBD3"/>
</dbReference>
<dbReference type="GO" id="GO:0004826">
    <property type="term" value="F:phenylalanine-tRNA ligase activity"/>
    <property type="evidence" value="ECO:0007669"/>
    <property type="project" value="UniProtKB-EC"/>
</dbReference>
<sequence>MEKLILERVAIGDIEDSSVAAEELKVEHQALLGVVQSLWTDGFLTMEASSRSWLSPTPEGEDILRNGSPEYRIYCAVRDGTEVPSDKFGFNAAMKKGWVKFVKEEGKKKKLVLGTEPKTDTTREALQELREERELITRKLATRVTLKYFKIGRGPNFAMRRVKKVGDISAETLKNWETVEFKDYNFRTLGERVSGGYVQPLLKVRAEFRKILMGMGFEEMETNLWVESSFWNFDALFQPQSHPARDAHDTFFVKDPPRTLEWPADYYERVREMHEKGGAGSIGHRSPFDDAEARKNLLRTHTTAVSARMLYQLARTKPFKPARYFSIDRVFRNESMDSTHLCEFHQVEGLVADYDLSLGNLISTIRTFFAKIGITQLRFKPAFNPYTEPSMEVFGYHPDLKKWTEIGNSGMFRPEMLAPMGLPPNVKVIAWGLSLERPTMIKYRISNIRDLFGHKADLNRTKATPMCIFP</sequence>
<dbReference type="PANTHER" id="PTHR11538">
    <property type="entry name" value="PHENYLALANYL-TRNA SYNTHETASE"/>
    <property type="match status" value="1"/>
</dbReference>
<dbReference type="Pfam" id="PF18553">
    <property type="entry name" value="PheRS_DBD3"/>
    <property type="match status" value="1"/>
</dbReference>
<keyword evidence="7" id="KW-0479">Metal-binding</keyword>
<dbReference type="InterPro" id="IPR006195">
    <property type="entry name" value="aa-tRNA-synth_II"/>
</dbReference>
<dbReference type="Pfam" id="PF01409">
    <property type="entry name" value="tRNA-synt_2d"/>
    <property type="match status" value="1"/>
</dbReference>
<dbReference type="SUPFAM" id="SSF55681">
    <property type="entry name" value="Class II aaRS and biotin synthetases"/>
    <property type="match status" value="1"/>
</dbReference>
<comment type="subcellular location">
    <subcellularLocation>
        <location evidence="2">Cytoplasm</location>
    </subcellularLocation>
</comment>
<keyword evidence="5" id="KW-0963">Cytoplasm</keyword>
<dbReference type="EMBL" id="JAQMWT010000370">
    <property type="protein sequence ID" value="KAJ8602695.1"/>
    <property type="molecule type" value="Genomic_DNA"/>
</dbReference>
<evidence type="ECO:0000256" key="9">
    <source>
        <dbReference type="ARBA" id="ARBA00022840"/>
    </source>
</evidence>
<dbReference type="AlphaFoldDB" id="A0AAD7XKD7"/>
<comment type="caution">
    <text evidence="15">The sequence shown here is derived from an EMBL/GenBank/DDBJ whole genome shotgun (WGS) entry which is preliminary data.</text>
</comment>
<dbReference type="InterPro" id="IPR040724">
    <property type="entry name" value="PheRS_DBD1"/>
</dbReference>
<keyword evidence="9" id="KW-0067">ATP-binding</keyword>
<dbReference type="GO" id="GO:0005829">
    <property type="term" value="C:cytosol"/>
    <property type="evidence" value="ECO:0007669"/>
    <property type="project" value="TreeGrafter"/>
</dbReference>
<dbReference type="GO" id="GO:0005524">
    <property type="term" value="F:ATP binding"/>
    <property type="evidence" value="ECO:0007669"/>
    <property type="project" value="UniProtKB-KW"/>
</dbReference>
<dbReference type="Gene3D" id="3.30.930.10">
    <property type="entry name" value="Bira Bifunctional Protein, Domain 2"/>
    <property type="match status" value="1"/>
</dbReference>
<evidence type="ECO:0000313" key="15">
    <source>
        <dbReference type="EMBL" id="KAJ8602695.1"/>
    </source>
</evidence>
<comment type="cofactor">
    <cofactor evidence="1">
        <name>Mg(2+)</name>
        <dbReference type="ChEBI" id="CHEBI:18420"/>
    </cofactor>
</comment>
<dbReference type="Gene3D" id="1.10.10.2330">
    <property type="match status" value="1"/>
</dbReference>
<organism evidence="15 16">
    <name type="scientific">Chrysophaeum taylorii</name>
    <dbReference type="NCBI Taxonomy" id="2483200"/>
    <lineage>
        <taxon>Eukaryota</taxon>
        <taxon>Sar</taxon>
        <taxon>Stramenopiles</taxon>
        <taxon>Ochrophyta</taxon>
        <taxon>Pelagophyceae</taxon>
        <taxon>Pelagomonadales</taxon>
        <taxon>Pelagomonadaceae</taxon>
        <taxon>Chrysophaeum</taxon>
    </lineage>
</organism>
<evidence type="ECO:0000256" key="4">
    <source>
        <dbReference type="ARBA" id="ARBA00012814"/>
    </source>
</evidence>
<keyword evidence="11" id="KW-0648">Protein biosynthesis</keyword>
<evidence type="ECO:0000259" key="14">
    <source>
        <dbReference type="PROSITE" id="PS50862"/>
    </source>
</evidence>
<dbReference type="Proteomes" id="UP001230188">
    <property type="component" value="Unassembled WGS sequence"/>
</dbReference>
<evidence type="ECO:0000256" key="8">
    <source>
        <dbReference type="ARBA" id="ARBA00022741"/>
    </source>
</evidence>
<evidence type="ECO:0000256" key="13">
    <source>
        <dbReference type="ARBA" id="ARBA00030612"/>
    </source>
</evidence>
<dbReference type="PROSITE" id="PS50862">
    <property type="entry name" value="AA_TRNA_LIGASE_II"/>
    <property type="match status" value="1"/>
</dbReference>
<dbReference type="InterPro" id="IPR045864">
    <property type="entry name" value="aa-tRNA-synth_II/BPL/LPL"/>
</dbReference>
<dbReference type="NCBIfam" id="NF003210">
    <property type="entry name" value="PRK04172.1"/>
    <property type="match status" value="1"/>
</dbReference>
<gene>
    <name evidence="15" type="ORF">CTAYLR_003780</name>
</gene>
<dbReference type="GO" id="GO:0009328">
    <property type="term" value="C:phenylalanine-tRNA ligase complex"/>
    <property type="evidence" value="ECO:0007669"/>
    <property type="project" value="TreeGrafter"/>
</dbReference>
<dbReference type="GO" id="GO:0046872">
    <property type="term" value="F:metal ion binding"/>
    <property type="evidence" value="ECO:0007669"/>
    <property type="project" value="UniProtKB-KW"/>
</dbReference>
<keyword evidence="8" id="KW-0547">Nucleotide-binding</keyword>
<dbReference type="InterPro" id="IPR002319">
    <property type="entry name" value="Phenylalanyl-tRNA_Synthase"/>
</dbReference>
<evidence type="ECO:0000256" key="1">
    <source>
        <dbReference type="ARBA" id="ARBA00001946"/>
    </source>
</evidence>
<comment type="similarity">
    <text evidence="3">Belongs to the class-II aminoacyl-tRNA synthetase family. Phe-tRNA synthetase alpha subunit type 2 subfamily.</text>
</comment>
<evidence type="ECO:0000256" key="12">
    <source>
        <dbReference type="ARBA" id="ARBA00023146"/>
    </source>
</evidence>
<dbReference type="InterPro" id="IPR004529">
    <property type="entry name" value="Phe-tRNA-synth_IIc_asu"/>
</dbReference>
<keyword evidence="16" id="KW-1185">Reference proteome</keyword>
<dbReference type="Pfam" id="PF18552">
    <property type="entry name" value="PheRS_DBD1"/>
    <property type="match status" value="1"/>
</dbReference>
<keyword evidence="12" id="KW-0030">Aminoacyl-tRNA synthetase</keyword>
<dbReference type="EC" id="6.1.1.20" evidence="4"/>
<evidence type="ECO:0000256" key="10">
    <source>
        <dbReference type="ARBA" id="ARBA00022842"/>
    </source>
</evidence>
<proteinExistence type="inferred from homology"/>
<evidence type="ECO:0000256" key="7">
    <source>
        <dbReference type="ARBA" id="ARBA00022723"/>
    </source>
</evidence>
<evidence type="ECO:0000256" key="6">
    <source>
        <dbReference type="ARBA" id="ARBA00022598"/>
    </source>
</evidence>
<evidence type="ECO:0000256" key="3">
    <source>
        <dbReference type="ARBA" id="ARBA00006703"/>
    </source>
</evidence>